<dbReference type="RefSeq" id="WP_285153804.1">
    <property type="nucleotide sequence ID" value="NZ_JASSPP010000028.1"/>
</dbReference>
<keyword evidence="2" id="KW-1185">Reference proteome</keyword>
<name>A0ABT7HL39_9FUSO</name>
<dbReference type="EMBL" id="JASSPP010000028">
    <property type="protein sequence ID" value="MDK9581253.1"/>
    <property type="molecule type" value="Genomic_DNA"/>
</dbReference>
<sequence>MITYYEEITRWIDDGKAVDVVYLDFSRAFDTVSHSIFTAKLRKYDLNNFVLRWIVNCLKKRNQRVVV</sequence>
<dbReference type="Proteomes" id="UP001225134">
    <property type="component" value="Unassembled WGS sequence"/>
</dbReference>
<gene>
    <name evidence="1" type="ORF">QQA45_07140</name>
</gene>
<protein>
    <recommendedName>
        <fullName evidence="3">Reverse transcriptase domain-containing protein</fullName>
    </recommendedName>
</protein>
<evidence type="ECO:0000313" key="2">
    <source>
        <dbReference type="Proteomes" id="UP001225134"/>
    </source>
</evidence>
<evidence type="ECO:0008006" key="3">
    <source>
        <dbReference type="Google" id="ProtNLM"/>
    </source>
</evidence>
<proteinExistence type="predicted"/>
<feature type="non-terminal residue" evidence="1">
    <location>
        <position position="67"/>
    </location>
</feature>
<evidence type="ECO:0000313" key="1">
    <source>
        <dbReference type="EMBL" id="MDK9581253.1"/>
    </source>
</evidence>
<comment type="caution">
    <text evidence="1">The sequence shown here is derived from an EMBL/GenBank/DDBJ whole genome shotgun (WGS) entry which is preliminary data.</text>
</comment>
<accession>A0ABT7HL39</accession>
<reference evidence="1 2" key="1">
    <citation type="submission" date="2023-06" db="EMBL/GenBank/DDBJ databases">
        <title>Antibody response to the Sneathia vaginalis cytopathogenic toxin A during pregnancy.</title>
        <authorList>
            <person name="Mccoy Z.T."/>
            <person name="Serrano M.G."/>
            <person name="Spaine K."/>
            <person name="Edwards D.J."/>
            <person name="Buck G.A."/>
            <person name="Jefferson K."/>
        </authorList>
    </citation>
    <scope>NUCLEOTIDE SEQUENCE [LARGE SCALE GENOMIC DNA]</scope>
    <source>
        <strain evidence="1 2">CCUG 42621</strain>
    </source>
</reference>
<organism evidence="1 2">
    <name type="scientific">Sneathia sanguinegens</name>
    <dbReference type="NCBI Taxonomy" id="40543"/>
    <lineage>
        <taxon>Bacteria</taxon>
        <taxon>Fusobacteriati</taxon>
        <taxon>Fusobacteriota</taxon>
        <taxon>Fusobacteriia</taxon>
        <taxon>Fusobacteriales</taxon>
        <taxon>Leptotrichiaceae</taxon>
        <taxon>Sneathia</taxon>
    </lineage>
</organism>
<dbReference type="PANTHER" id="PTHR33332">
    <property type="entry name" value="REVERSE TRANSCRIPTASE DOMAIN-CONTAINING PROTEIN"/>
    <property type="match status" value="1"/>
</dbReference>